<evidence type="ECO:0000313" key="1">
    <source>
        <dbReference type="EMBL" id="KWA66092.1"/>
    </source>
</evidence>
<sequence length="110" mass="12327">MLQPVLCFFDLRQRKRVFTAGKRTGLKRAQTVSDYREQSFVCDAVDADFRDGTILKFNQCGSVSTLADVAVNCVKVIRAARTGIVKYVDAQLVVFRVDDVIGDCTHRIPL</sequence>
<dbReference type="EMBL" id="LPHB01000025">
    <property type="protein sequence ID" value="KWA66092.1"/>
    <property type="molecule type" value="Genomic_DNA"/>
</dbReference>
<accession>A0A108H3K1</accession>
<evidence type="ECO:0000313" key="2">
    <source>
        <dbReference type="Proteomes" id="UP000068603"/>
    </source>
</evidence>
<reference evidence="1 2" key="1">
    <citation type="submission" date="2015-11" db="EMBL/GenBank/DDBJ databases">
        <title>Expanding the genomic diversity of Burkholderia species for the development of highly accurate diagnostics.</title>
        <authorList>
            <person name="Sahl J."/>
            <person name="Keim P."/>
            <person name="Wagner D."/>
        </authorList>
    </citation>
    <scope>NUCLEOTIDE SEQUENCE [LARGE SCALE GENOMIC DNA]</scope>
    <source>
        <strain evidence="1 2">MSMB1960WGS</strain>
    </source>
</reference>
<organism evidence="1">
    <name type="scientific">Burkholderia stagnalis</name>
    <dbReference type="NCBI Taxonomy" id="1503054"/>
    <lineage>
        <taxon>Bacteria</taxon>
        <taxon>Pseudomonadati</taxon>
        <taxon>Pseudomonadota</taxon>
        <taxon>Betaproteobacteria</taxon>
        <taxon>Burkholderiales</taxon>
        <taxon>Burkholderiaceae</taxon>
        <taxon>Burkholderia</taxon>
        <taxon>Burkholderia cepacia complex</taxon>
    </lineage>
</organism>
<name>A0A108H3K1_9BURK</name>
<dbReference type="Proteomes" id="UP000068603">
    <property type="component" value="Unassembled WGS sequence"/>
</dbReference>
<proteinExistence type="predicted"/>
<gene>
    <name evidence="1" type="ORF">WT44_07630</name>
</gene>
<dbReference type="AlphaFoldDB" id="A0A108H3K1"/>
<comment type="caution">
    <text evidence="1">The sequence shown here is derived from an EMBL/GenBank/DDBJ whole genome shotgun (WGS) entry which is preliminary data.</text>
</comment>
<protein>
    <submittedName>
        <fullName evidence="1">Uncharacterized protein</fullName>
    </submittedName>
</protein>